<keyword evidence="3" id="KW-1185">Reference proteome</keyword>
<gene>
    <name evidence="2" type="ORF">BKP45_15960</name>
</gene>
<evidence type="ECO:0000313" key="2">
    <source>
        <dbReference type="EMBL" id="OIJ18687.1"/>
    </source>
</evidence>
<keyword evidence="1" id="KW-0472">Membrane</keyword>
<organism evidence="2 3">
    <name type="scientific">Anaerobacillus alkalidiazotrophicus</name>
    <dbReference type="NCBI Taxonomy" id="472963"/>
    <lineage>
        <taxon>Bacteria</taxon>
        <taxon>Bacillati</taxon>
        <taxon>Bacillota</taxon>
        <taxon>Bacilli</taxon>
        <taxon>Bacillales</taxon>
        <taxon>Bacillaceae</taxon>
        <taxon>Anaerobacillus</taxon>
    </lineage>
</organism>
<keyword evidence="1" id="KW-0812">Transmembrane</keyword>
<accession>A0A1S2M435</accession>
<proteinExistence type="predicted"/>
<comment type="caution">
    <text evidence="2">The sequence shown here is derived from an EMBL/GenBank/DDBJ whole genome shotgun (WGS) entry which is preliminary data.</text>
</comment>
<reference evidence="2 3" key="1">
    <citation type="submission" date="2016-10" db="EMBL/GenBank/DDBJ databases">
        <title>Draft genome sequences of four alkaliphilic bacteria belonging to the Anaerobacillus genus.</title>
        <authorList>
            <person name="Bassil N.M."/>
            <person name="Lloyd J.R."/>
        </authorList>
    </citation>
    <scope>NUCLEOTIDE SEQUENCE [LARGE SCALE GENOMIC DNA]</scope>
    <source>
        <strain evidence="2 3">DSM 22531</strain>
    </source>
</reference>
<feature type="transmembrane region" description="Helical" evidence="1">
    <location>
        <begin position="12"/>
        <end position="43"/>
    </location>
</feature>
<evidence type="ECO:0000256" key="1">
    <source>
        <dbReference type="SAM" id="Phobius"/>
    </source>
</evidence>
<dbReference type="AlphaFoldDB" id="A0A1S2M435"/>
<dbReference type="RefSeq" id="WP_071390693.1">
    <property type="nucleotide sequence ID" value="NZ_MLQS01000028.1"/>
</dbReference>
<sequence length="79" mass="9123">MDMRIVETLGQLVWKIMVVMMTVIVTVVTVMLVTVIMVMMVMVPVNMVRVLKDAIKNKNRWFYNSPVVNIRTGKLKNIV</sequence>
<dbReference type="Proteomes" id="UP000180057">
    <property type="component" value="Unassembled WGS sequence"/>
</dbReference>
<evidence type="ECO:0000313" key="3">
    <source>
        <dbReference type="Proteomes" id="UP000180057"/>
    </source>
</evidence>
<name>A0A1S2M435_9BACI</name>
<protein>
    <submittedName>
        <fullName evidence="2">Uncharacterized protein</fullName>
    </submittedName>
</protein>
<keyword evidence="1" id="KW-1133">Transmembrane helix</keyword>
<dbReference type="EMBL" id="MLQS01000028">
    <property type="protein sequence ID" value="OIJ18687.1"/>
    <property type="molecule type" value="Genomic_DNA"/>
</dbReference>